<dbReference type="NCBIfam" id="NF003938">
    <property type="entry name" value="PRK05447.1-1"/>
    <property type="match status" value="1"/>
</dbReference>
<evidence type="ECO:0000256" key="3">
    <source>
        <dbReference type="ARBA" id="ARBA00022723"/>
    </source>
</evidence>
<evidence type="ECO:0000259" key="12">
    <source>
        <dbReference type="Pfam" id="PF13288"/>
    </source>
</evidence>
<feature type="binding site" evidence="9">
    <location>
        <position position="149"/>
    </location>
    <ligand>
        <name>Mn(2+)</name>
        <dbReference type="ChEBI" id="CHEBI:29035"/>
    </ligand>
</feature>
<feature type="domain" description="1-deoxy-D-xylulose 5-phosphate reductoisomerase C-terminal" evidence="11">
    <location>
        <begin position="145"/>
        <end position="234"/>
    </location>
</feature>
<dbReference type="NCBIfam" id="NF009114">
    <property type="entry name" value="PRK12464.1"/>
    <property type="match status" value="1"/>
</dbReference>
<feature type="binding site" evidence="9">
    <location>
        <position position="10"/>
    </location>
    <ligand>
        <name>NADPH</name>
        <dbReference type="ChEBI" id="CHEBI:57783"/>
    </ligand>
</feature>
<dbReference type="InterPro" id="IPR026877">
    <property type="entry name" value="DXPR_C"/>
</dbReference>
<evidence type="ECO:0000256" key="2">
    <source>
        <dbReference type="ARBA" id="ARBA00006825"/>
    </source>
</evidence>
<dbReference type="InterPro" id="IPR003821">
    <property type="entry name" value="DXP_reductoisomerase"/>
</dbReference>
<reference evidence="14" key="1">
    <citation type="journal article" date="2019" name="Int. J. Syst. Evol. Microbiol.">
        <title>The Global Catalogue of Microorganisms (GCM) 10K type strain sequencing project: providing services to taxonomists for standard genome sequencing and annotation.</title>
        <authorList>
            <consortium name="The Broad Institute Genomics Platform"/>
            <consortium name="The Broad Institute Genome Sequencing Center for Infectious Disease"/>
            <person name="Wu L."/>
            <person name="Ma J."/>
        </authorList>
    </citation>
    <scope>NUCLEOTIDE SEQUENCE [LARGE SCALE GENOMIC DNA]</scope>
    <source>
        <strain evidence="14">KACC 12507</strain>
    </source>
</reference>
<evidence type="ECO:0000259" key="10">
    <source>
        <dbReference type="Pfam" id="PF02670"/>
    </source>
</evidence>
<feature type="binding site" evidence="9">
    <location>
        <position position="125"/>
    </location>
    <ligand>
        <name>NADPH</name>
        <dbReference type="ChEBI" id="CHEBI:57783"/>
    </ligand>
</feature>
<dbReference type="GO" id="GO:0030604">
    <property type="term" value="F:1-deoxy-D-xylulose-5-phosphate reductoisomerase activity"/>
    <property type="evidence" value="ECO:0007669"/>
    <property type="project" value="UniProtKB-EC"/>
</dbReference>
<dbReference type="Pfam" id="PF08436">
    <property type="entry name" value="DXP_redisom_C"/>
    <property type="match status" value="1"/>
</dbReference>
<evidence type="ECO:0000256" key="8">
    <source>
        <dbReference type="ARBA" id="ARBA00048543"/>
    </source>
</evidence>
<feature type="binding site" evidence="9">
    <location>
        <position position="150"/>
    </location>
    <ligand>
        <name>1-deoxy-D-xylulose 5-phosphate</name>
        <dbReference type="ChEBI" id="CHEBI:57792"/>
    </ligand>
</feature>
<evidence type="ECO:0000259" key="11">
    <source>
        <dbReference type="Pfam" id="PF08436"/>
    </source>
</evidence>
<keyword evidence="9" id="KW-0460">Magnesium</keyword>
<evidence type="ECO:0000313" key="14">
    <source>
        <dbReference type="Proteomes" id="UP001595897"/>
    </source>
</evidence>
<evidence type="ECO:0000256" key="7">
    <source>
        <dbReference type="ARBA" id="ARBA00023229"/>
    </source>
</evidence>
<proteinExistence type="inferred from homology"/>
<comment type="cofactor">
    <cofactor evidence="9">
        <name>Mg(2+)</name>
        <dbReference type="ChEBI" id="CHEBI:18420"/>
    </cofactor>
    <cofactor evidence="9">
        <name>Mn(2+)</name>
        <dbReference type="ChEBI" id="CHEBI:29035"/>
    </cofactor>
</comment>
<accession>A0ABV9LU33</accession>
<dbReference type="PIRSF" id="PIRSF006205">
    <property type="entry name" value="Dxp_reductismrs"/>
    <property type="match status" value="1"/>
</dbReference>
<dbReference type="InterPro" id="IPR013644">
    <property type="entry name" value="DXP_reductoisomerase_C"/>
</dbReference>
<feature type="binding site" evidence="9">
    <location>
        <position position="181"/>
    </location>
    <ligand>
        <name>1-deoxy-D-xylulose 5-phosphate</name>
        <dbReference type="ChEBI" id="CHEBI:57792"/>
    </ligand>
</feature>
<keyword evidence="7 9" id="KW-0414">Isoprene biosynthesis</keyword>
<dbReference type="InterPro" id="IPR036169">
    <property type="entry name" value="DXPR_C_sf"/>
</dbReference>
<sequence length="397" mass="43510">MQNITILGATGSIGLSTLEVMRLHPQRFHLYAVSGYSQLDKLADIANQYLPEYVVVNTQEDAQRLSTMINSDCDATILFGERALCEIASAEQVDAVMSAIVGAAGLLPTLAAVKAGKKVLLANKESLVMCGELFIDAVNKHGATLIPIDSEHNAIFQCLPHDYEYAKPNSSGISHLLLTASGGPFRELMPAELDDVTPEQACAHPNWDMGRKISVDSASMMNKGLEFIEAKWLFGVDEDNIKVVIHPQSTIHSMVQYKDGSVLAQMGNPDMRTPIAHALAFPERIESGVSDLNFFEQASFSFESPEKARFPNLFLAMRASRLGQAATTALNAANEIAVEAFLNEHIRFTDIYKVNLQVVENMHTPTLKTIDEIIAHDKACRHLAQSVCASMHQGREK</sequence>
<dbReference type="RefSeq" id="WP_382408271.1">
    <property type="nucleotide sequence ID" value="NZ_JBHSGU010000002.1"/>
</dbReference>
<dbReference type="SUPFAM" id="SSF69055">
    <property type="entry name" value="1-deoxy-D-xylulose-5-phosphate reductoisomerase, C-terminal domain"/>
    <property type="match status" value="1"/>
</dbReference>
<protein>
    <recommendedName>
        <fullName evidence="9">1-deoxy-D-xylulose 5-phosphate reductoisomerase</fullName>
        <shortName evidence="9">DXP reductoisomerase</shortName>
        <ecNumber evidence="9">1.1.1.267</ecNumber>
    </recommendedName>
    <alternativeName>
        <fullName evidence="9">1-deoxyxylulose-5-phosphate reductoisomerase</fullName>
    </alternativeName>
    <alternativeName>
        <fullName evidence="9">2-C-methyl-D-erythritol 4-phosphate synthase</fullName>
    </alternativeName>
</protein>
<feature type="domain" description="DXP reductoisomerase C-terminal" evidence="12">
    <location>
        <begin position="266"/>
        <end position="382"/>
    </location>
</feature>
<feature type="binding site" evidence="9">
    <location>
        <position position="210"/>
    </location>
    <ligand>
        <name>NADPH</name>
        <dbReference type="ChEBI" id="CHEBI:57783"/>
    </ligand>
</feature>
<gene>
    <name evidence="13" type="primary">ispC</name>
    <name evidence="9" type="synonym">dxr</name>
    <name evidence="13" type="ORF">ACFO4O_07645</name>
</gene>
<feature type="binding site" evidence="9">
    <location>
        <position position="217"/>
    </location>
    <ligand>
        <name>1-deoxy-D-xylulose 5-phosphate</name>
        <dbReference type="ChEBI" id="CHEBI:57792"/>
    </ligand>
</feature>
<comment type="similarity">
    <text evidence="2 9">Belongs to the DXR family.</text>
</comment>
<feature type="binding site" evidence="9">
    <location>
        <position position="13"/>
    </location>
    <ligand>
        <name>NADPH</name>
        <dbReference type="ChEBI" id="CHEBI:57783"/>
    </ligand>
</feature>
<dbReference type="NCBIfam" id="TIGR00243">
    <property type="entry name" value="Dxr"/>
    <property type="match status" value="1"/>
</dbReference>
<feature type="binding site" evidence="9">
    <location>
        <position position="123"/>
    </location>
    <ligand>
        <name>NADPH</name>
        <dbReference type="ChEBI" id="CHEBI:57783"/>
    </ligand>
</feature>
<dbReference type="Gene3D" id="3.40.50.720">
    <property type="entry name" value="NAD(P)-binding Rossmann-like Domain"/>
    <property type="match status" value="1"/>
</dbReference>
<dbReference type="Gene3D" id="1.10.1740.10">
    <property type="match status" value="1"/>
</dbReference>
<keyword evidence="4 9" id="KW-0521">NADP</keyword>
<organism evidence="13 14">
    <name type="scientific">Glaciecola siphonariae</name>
    <dbReference type="NCBI Taxonomy" id="521012"/>
    <lineage>
        <taxon>Bacteria</taxon>
        <taxon>Pseudomonadati</taxon>
        <taxon>Pseudomonadota</taxon>
        <taxon>Gammaproteobacteria</taxon>
        <taxon>Alteromonadales</taxon>
        <taxon>Alteromonadaceae</taxon>
        <taxon>Glaciecola</taxon>
    </lineage>
</organism>
<dbReference type="InterPro" id="IPR036291">
    <property type="entry name" value="NAD(P)-bd_dom_sf"/>
</dbReference>
<keyword evidence="6 9" id="KW-0464">Manganese</keyword>
<dbReference type="SUPFAM" id="SSF51735">
    <property type="entry name" value="NAD(P)-binding Rossmann-fold domains"/>
    <property type="match status" value="1"/>
</dbReference>
<name>A0ABV9LU33_9ALTE</name>
<feature type="binding site" evidence="9">
    <location>
        <position position="223"/>
    </location>
    <ligand>
        <name>1-deoxy-D-xylulose 5-phosphate</name>
        <dbReference type="ChEBI" id="CHEBI:57792"/>
    </ligand>
</feature>
<dbReference type="PANTHER" id="PTHR30525:SF0">
    <property type="entry name" value="1-DEOXY-D-XYLULOSE 5-PHOSPHATE REDUCTOISOMERASE, CHLOROPLASTIC"/>
    <property type="match status" value="1"/>
</dbReference>
<evidence type="ECO:0000256" key="6">
    <source>
        <dbReference type="ARBA" id="ARBA00023211"/>
    </source>
</evidence>
<dbReference type="EMBL" id="JBHSGU010000002">
    <property type="protein sequence ID" value="MFC4700022.1"/>
    <property type="molecule type" value="Genomic_DNA"/>
</dbReference>
<dbReference type="SUPFAM" id="SSF55347">
    <property type="entry name" value="Glyceraldehyde-3-phosphate dehydrogenase-like, C-terminal domain"/>
    <property type="match status" value="1"/>
</dbReference>
<dbReference type="Pfam" id="PF13288">
    <property type="entry name" value="DXPR_C"/>
    <property type="match status" value="1"/>
</dbReference>
<keyword evidence="5 9" id="KW-0560">Oxidoreductase</keyword>
<evidence type="ECO:0000313" key="13">
    <source>
        <dbReference type="EMBL" id="MFC4700022.1"/>
    </source>
</evidence>
<comment type="function">
    <text evidence="9">Catalyzes the NADPH-dependent rearrangement and reduction of 1-deoxy-D-xylulose-5-phosphate (DXP) to 2-C-methyl-D-erythritol 4-phosphate (MEP).</text>
</comment>
<comment type="caution">
    <text evidence="13">The sequence shown here is derived from an EMBL/GenBank/DDBJ whole genome shotgun (WGS) entry which is preliminary data.</text>
</comment>
<evidence type="ECO:0000256" key="5">
    <source>
        <dbReference type="ARBA" id="ARBA00023002"/>
    </source>
</evidence>
<dbReference type="InterPro" id="IPR013512">
    <property type="entry name" value="DXP_reductoisomerase_N"/>
</dbReference>
<feature type="binding site" evidence="9">
    <location>
        <position position="204"/>
    </location>
    <ligand>
        <name>1-deoxy-D-xylulose 5-phosphate</name>
        <dbReference type="ChEBI" id="CHEBI:57792"/>
    </ligand>
</feature>
<dbReference type="HAMAP" id="MF_00183">
    <property type="entry name" value="DXP_reductoisom"/>
    <property type="match status" value="1"/>
</dbReference>
<dbReference type="EC" id="1.1.1.267" evidence="9"/>
<comment type="pathway">
    <text evidence="1 9">Isoprenoid biosynthesis; isopentenyl diphosphate biosynthesis via DXP pathway; isopentenyl diphosphate from 1-deoxy-D-xylulose 5-phosphate: step 1/6.</text>
</comment>
<comment type="caution">
    <text evidence="9">Lacks conserved residue(s) required for the propagation of feature annotation.</text>
</comment>
<evidence type="ECO:0000256" key="9">
    <source>
        <dbReference type="HAMAP-Rule" id="MF_00183"/>
    </source>
</evidence>
<keyword evidence="3 9" id="KW-0479">Metal-binding</keyword>
<feature type="binding site" evidence="9">
    <location>
        <position position="222"/>
    </location>
    <ligand>
        <name>1-deoxy-D-xylulose 5-phosphate</name>
        <dbReference type="ChEBI" id="CHEBI:57792"/>
    </ligand>
</feature>
<comment type="catalytic activity">
    <reaction evidence="8">
        <text>2-C-methyl-D-erythritol 4-phosphate + NADP(+) = 1-deoxy-D-xylulose 5-phosphate + NADPH + H(+)</text>
        <dbReference type="Rhea" id="RHEA:13717"/>
        <dbReference type="ChEBI" id="CHEBI:15378"/>
        <dbReference type="ChEBI" id="CHEBI:57783"/>
        <dbReference type="ChEBI" id="CHEBI:57792"/>
        <dbReference type="ChEBI" id="CHEBI:58262"/>
        <dbReference type="ChEBI" id="CHEBI:58349"/>
        <dbReference type="EC" id="1.1.1.267"/>
    </reaction>
    <physiologicalReaction direction="right-to-left" evidence="8">
        <dbReference type="Rhea" id="RHEA:13719"/>
    </physiologicalReaction>
</comment>
<feature type="binding site" evidence="9">
    <location>
        <position position="226"/>
    </location>
    <ligand>
        <name>1-deoxy-D-xylulose 5-phosphate</name>
        <dbReference type="ChEBI" id="CHEBI:57792"/>
    </ligand>
</feature>
<evidence type="ECO:0000256" key="4">
    <source>
        <dbReference type="ARBA" id="ARBA00022857"/>
    </source>
</evidence>
<dbReference type="PANTHER" id="PTHR30525">
    <property type="entry name" value="1-DEOXY-D-XYLULOSE 5-PHOSPHATE REDUCTOISOMERASE"/>
    <property type="match status" value="1"/>
</dbReference>
<evidence type="ECO:0000256" key="1">
    <source>
        <dbReference type="ARBA" id="ARBA00005094"/>
    </source>
</evidence>
<dbReference type="Proteomes" id="UP001595897">
    <property type="component" value="Unassembled WGS sequence"/>
</dbReference>
<feature type="binding site" evidence="9">
    <location>
        <position position="12"/>
    </location>
    <ligand>
        <name>NADPH</name>
        <dbReference type="ChEBI" id="CHEBI:57783"/>
    </ligand>
</feature>
<feature type="binding site" evidence="9">
    <location>
        <position position="151"/>
    </location>
    <ligand>
        <name>1-deoxy-D-xylulose 5-phosphate</name>
        <dbReference type="ChEBI" id="CHEBI:57792"/>
    </ligand>
</feature>
<feature type="binding site" evidence="9">
    <location>
        <position position="151"/>
    </location>
    <ligand>
        <name>Mn(2+)</name>
        <dbReference type="ChEBI" id="CHEBI:29035"/>
    </ligand>
</feature>
<feature type="domain" description="1-deoxy-D-xylulose 5-phosphate reductoisomerase N-terminal" evidence="10">
    <location>
        <begin position="4"/>
        <end position="131"/>
    </location>
</feature>
<feature type="binding site" evidence="9">
    <location>
        <position position="11"/>
    </location>
    <ligand>
        <name>NADPH</name>
        <dbReference type="ChEBI" id="CHEBI:57783"/>
    </ligand>
</feature>
<feature type="binding site" evidence="9">
    <location>
        <position position="124"/>
    </location>
    <ligand>
        <name>1-deoxy-D-xylulose 5-phosphate</name>
        <dbReference type="ChEBI" id="CHEBI:57792"/>
    </ligand>
</feature>
<dbReference type="Pfam" id="PF02670">
    <property type="entry name" value="DXP_reductoisom"/>
    <property type="match status" value="1"/>
</dbReference>
<keyword evidence="14" id="KW-1185">Reference proteome</keyword>
<feature type="binding site" evidence="9">
    <location>
        <position position="226"/>
    </location>
    <ligand>
        <name>Mn(2+)</name>
        <dbReference type="ChEBI" id="CHEBI:29035"/>
    </ligand>
</feature>